<organism evidence="2 3">
    <name type="scientific">Kibdelosporangium philippinense</name>
    <dbReference type="NCBI Taxonomy" id="211113"/>
    <lineage>
        <taxon>Bacteria</taxon>
        <taxon>Bacillati</taxon>
        <taxon>Actinomycetota</taxon>
        <taxon>Actinomycetes</taxon>
        <taxon>Pseudonocardiales</taxon>
        <taxon>Pseudonocardiaceae</taxon>
        <taxon>Kibdelosporangium</taxon>
    </lineage>
</organism>
<dbReference type="Proteomes" id="UP001521150">
    <property type="component" value="Unassembled WGS sequence"/>
</dbReference>
<keyword evidence="1" id="KW-0812">Transmembrane</keyword>
<feature type="transmembrane region" description="Helical" evidence="1">
    <location>
        <begin position="44"/>
        <end position="72"/>
    </location>
</feature>
<protein>
    <submittedName>
        <fullName evidence="2">Uncharacterized protein</fullName>
    </submittedName>
</protein>
<evidence type="ECO:0000256" key="1">
    <source>
        <dbReference type="SAM" id="Phobius"/>
    </source>
</evidence>
<evidence type="ECO:0000313" key="3">
    <source>
        <dbReference type="Proteomes" id="UP001521150"/>
    </source>
</evidence>
<feature type="transmembrane region" description="Helical" evidence="1">
    <location>
        <begin position="12"/>
        <end position="32"/>
    </location>
</feature>
<dbReference type="EMBL" id="JAJVCN010000004">
    <property type="protein sequence ID" value="MCE7009791.1"/>
    <property type="molecule type" value="Genomic_DNA"/>
</dbReference>
<reference evidence="2 3" key="1">
    <citation type="submission" date="2021-12" db="EMBL/GenBank/DDBJ databases">
        <title>Genome sequence of Kibdelosporangium philippinense ATCC 49844.</title>
        <authorList>
            <person name="Fedorov E.A."/>
            <person name="Omeragic M."/>
            <person name="Shalygina K.F."/>
            <person name="Maclea K.S."/>
        </authorList>
    </citation>
    <scope>NUCLEOTIDE SEQUENCE [LARGE SCALE GENOMIC DNA]</scope>
    <source>
        <strain evidence="2 3">ATCC 49844</strain>
    </source>
</reference>
<keyword evidence="1" id="KW-1133">Transmembrane helix</keyword>
<comment type="caution">
    <text evidence="2">The sequence shown here is derived from an EMBL/GenBank/DDBJ whole genome shotgun (WGS) entry which is preliminary data.</text>
</comment>
<keyword evidence="1" id="KW-0472">Membrane</keyword>
<proteinExistence type="predicted"/>
<evidence type="ECO:0000313" key="2">
    <source>
        <dbReference type="EMBL" id="MCE7009791.1"/>
    </source>
</evidence>
<name>A0ABS8ZT55_9PSEU</name>
<sequence>MVTDIEVEAMTLAPILMSCVAVLTTVTLLLLLRYADAKTKPKGLRITSGVCTVLTFVAGVALIITALTSWIATEHRWMTSRVAGVTGVAPRGQSPSTG</sequence>
<accession>A0ABS8ZT55</accession>
<keyword evidence="3" id="KW-1185">Reference proteome</keyword>
<dbReference type="RefSeq" id="WP_233731304.1">
    <property type="nucleotide sequence ID" value="NZ_JAJVCN010000004.1"/>
</dbReference>
<gene>
    <name evidence="2" type="ORF">LWC34_44320</name>
</gene>